<proteinExistence type="predicted"/>
<dbReference type="EMBL" id="CP027669">
    <property type="protein sequence ID" value="AVO42434.1"/>
    <property type="molecule type" value="Genomic_DNA"/>
</dbReference>
<organism evidence="1 2">
    <name type="scientific">Simplicispira suum</name>
    <dbReference type="NCBI Taxonomy" id="2109915"/>
    <lineage>
        <taxon>Bacteria</taxon>
        <taxon>Pseudomonadati</taxon>
        <taxon>Pseudomonadota</taxon>
        <taxon>Betaproteobacteria</taxon>
        <taxon>Burkholderiales</taxon>
        <taxon>Comamonadaceae</taxon>
        <taxon>Simplicispira</taxon>
    </lineage>
</organism>
<reference evidence="1 2" key="1">
    <citation type="submission" date="2018-03" db="EMBL/GenBank/DDBJ databases">
        <title>Genome sequencing of Simplicispira sp.</title>
        <authorList>
            <person name="Kim S.-J."/>
            <person name="Heo J."/>
            <person name="Kwon S.-W."/>
        </authorList>
    </citation>
    <scope>NUCLEOTIDE SEQUENCE [LARGE SCALE GENOMIC DNA]</scope>
    <source>
        <strain evidence="1 2">SC1-8</strain>
    </source>
</reference>
<evidence type="ECO:0000313" key="2">
    <source>
        <dbReference type="Proteomes" id="UP000239326"/>
    </source>
</evidence>
<accession>A0A2S0N2Q5</accession>
<dbReference type="KEGG" id="simp:C6571_15085"/>
<name>A0A2S0N2Q5_9BURK</name>
<protein>
    <submittedName>
        <fullName evidence="1">Uncharacterized protein</fullName>
    </submittedName>
</protein>
<sequence length="98" mass="11030">MRTDISLRFSDKDRKLRVGSPERYPDSKTSCESYKKKFAPAEVTIDTLGRKNEKTFVLPARVKVSDLKAGVQAKVVKGRTLAVVSGRFELEEVPTRSK</sequence>
<dbReference type="Proteomes" id="UP000239326">
    <property type="component" value="Chromosome"/>
</dbReference>
<keyword evidence="2" id="KW-1185">Reference proteome</keyword>
<dbReference type="AlphaFoldDB" id="A0A2S0N2Q5"/>
<evidence type="ECO:0000313" key="1">
    <source>
        <dbReference type="EMBL" id="AVO42434.1"/>
    </source>
</evidence>
<gene>
    <name evidence="1" type="ORF">C6571_15085</name>
</gene>